<feature type="region of interest" description="Disordered" evidence="1">
    <location>
        <begin position="115"/>
        <end position="140"/>
    </location>
</feature>
<proteinExistence type="predicted"/>
<sequence>NVNLDLENTLLDNVQSNTHIEHYQRSRSPSVEPQSQKTYNEIQQNQRNTQIRDSPNYNTPLQVNRRSTNSSTQSIEPRIDSFLERSYQHLSNQNYYLVEDKSSLSLQMSRRSINSSAQSIEPQINSFSEQSDQRLSNQNHYDLDEDESSKDEIFFLFGQNYNSNPLKELFHSNILSNMQNVNSYLDIQSGLTTSSVKNGLFFQDETHLIRWLEACKDIVLQ</sequence>
<gene>
    <name evidence="2" type="ORF">GMARGA_LOCUS26824</name>
</gene>
<feature type="non-terminal residue" evidence="2">
    <location>
        <position position="221"/>
    </location>
</feature>
<accession>A0ABN7W6W8</accession>
<dbReference type="Proteomes" id="UP000789901">
    <property type="component" value="Unassembled WGS sequence"/>
</dbReference>
<reference evidence="2 3" key="1">
    <citation type="submission" date="2021-06" db="EMBL/GenBank/DDBJ databases">
        <authorList>
            <person name="Kallberg Y."/>
            <person name="Tangrot J."/>
            <person name="Rosling A."/>
        </authorList>
    </citation>
    <scope>NUCLEOTIDE SEQUENCE [LARGE SCALE GENOMIC DNA]</scope>
    <source>
        <strain evidence="2 3">120-4 pot B 10/14</strain>
    </source>
</reference>
<name>A0ABN7W6W8_GIGMA</name>
<evidence type="ECO:0000256" key="1">
    <source>
        <dbReference type="SAM" id="MobiDB-lite"/>
    </source>
</evidence>
<dbReference type="EMBL" id="CAJVQB010031853">
    <property type="protein sequence ID" value="CAG8817515.1"/>
    <property type="molecule type" value="Genomic_DNA"/>
</dbReference>
<evidence type="ECO:0000313" key="2">
    <source>
        <dbReference type="EMBL" id="CAG8817515.1"/>
    </source>
</evidence>
<feature type="non-terminal residue" evidence="2">
    <location>
        <position position="1"/>
    </location>
</feature>
<feature type="region of interest" description="Disordered" evidence="1">
    <location>
        <begin position="45"/>
        <end position="75"/>
    </location>
</feature>
<comment type="caution">
    <text evidence="2">The sequence shown here is derived from an EMBL/GenBank/DDBJ whole genome shotgun (WGS) entry which is preliminary data.</text>
</comment>
<evidence type="ECO:0000313" key="3">
    <source>
        <dbReference type="Proteomes" id="UP000789901"/>
    </source>
</evidence>
<keyword evidence="3" id="KW-1185">Reference proteome</keyword>
<organism evidence="2 3">
    <name type="scientific">Gigaspora margarita</name>
    <dbReference type="NCBI Taxonomy" id="4874"/>
    <lineage>
        <taxon>Eukaryota</taxon>
        <taxon>Fungi</taxon>
        <taxon>Fungi incertae sedis</taxon>
        <taxon>Mucoromycota</taxon>
        <taxon>Glomeromycotina</taxon>
        <taxon>Glomeromycetes</taxon>
        <taxon>Diversisporales</taxon>
        <taxon>Gigasporaceae</taxon>
        <taxon>Gigaspora</taxon>
    </lineage>
</organism>
<protein>
    <submittedName>
        <fullName evidence="2">11957_t:CDS:1</fullName>
    </submittedName>
</protein>